<dbReference type="OrthoDB" id="9794326at2"/>
<dbReference type="eggNOG" id="COG0721">
    <property type="taxonomic scope" value="Bacteria"/>
</dbReference>
<keyword evidence="3" id="KW-1185">Reference proteome</keyword>
<protein>
    <recommendedName>
        <fullName evidence="1">Aspartyl/glutamyl-tRNA(Asn/Gln) amidotransferase subunit C</fullName>
        <shortName evidence="1">Asp/Glu-ADT subunit C</shortName>
        <ecNumber evidence="1">6.3.5.-</ecNumber>
    </recommendedName>
</protein>
<keyword evidence="2" id="KW-0808">Transferase</keyword>
<dbReference type="NCBIfam" id="TIGR00135">
    <property type="entry name" value="gatC"/>
    <property type="match status" value="1"/>
</dbReference>
<dbReference type="GO" id="GO:0050566">
    <property type="term" value="F:asparaginyl-tRNA synthase (glutamine-hydrolyzing) activity"/>
    <property type="evidence" value="ECO:0007669"/>
    <property type="project" value="RHEA"/>
</dbReference>
<organism evidence="2 3">
    <name type="scientific">Caenispirillum salinarum AK4</name>
    <dbReference type="NCBI Taxonomy" id="1238182"/>
    <lineage>
        <taxon>Bacteria</taxon>
        <taxon>Pseudomonadati</taxon>
        <taxon>Pseudomonadota</taxon>
        <taxon>Alphaproteobacteria</taxon>
        <taxon>Rhodospirillales</taxon>
        <taxon>Novispirillaceae</taxon>
        <taxon>Caenispirillum</taxon>
    </lineage>
</organism>
<dbReference type="PANTHER" id="PTHR15004">
    <property type="entry name" value="GLUTAMYL-TRNA(GLN) AMIDOTRANSFERASE SUBUNIT C, MITOCHONDRIAL"/>
    <property type="match status" value="1"/>
</dbReference>
<dbReference type="EMBL" id="ANHY01000002">
    <property type="protein sequence ID" value="EKV32676.1"/>
    <property type="molecule type" value="Genomic_DNA"/>
</dbReference>
<comment type="similarity">
    <text evidence="1">Belongs to the GatC family.</text>
</comment>
<comment type="subunit">
    <text evidence="1">Heterotrimer of A, B and C subunits.</text>
</comment>
<dbReference type="SUPFAM" id="SSF141000">
    <property type="entry name" value="Glu-tRNAGln amidotransferase C subunit"/>
    <property type="match status" value="1"/>
</dbReference>
<comment type="catalytic activity">
    <reaction evidence="1">
        <text>L-glutamyl-tRNA(Gln) + L-glutamine + ATP + H2O = L-glutaminyl-tRNA(Gln) + L-glutamate + ADP + phosphate + H(+)</text>
        <dbReference type="Rhea" id="RHEA:17521"/>
        <dbReference type="Rhea" id="RHEA-COMP:9681"/>
        <dbReference type="Rhea" id="RHEA-COMP:9684"/>
        <dbReference type="ChEBI" id="CHEBI:15377"/>
        <dbReference type="ChEBI" id="CHEBI:15378"/>
        <dbReference type="ChEBI" id="CHEBI:29985"/>
        <dbReference type="ChEBI" id="CHEBI:30616"/>
        <dbReference type="ChEBI" id="CHEBI:43474"/>
        <dbReference type="ChEBI" id="CHEBI:58359"/>
        <dbReference type="ChEBI" id="CHEBI:78520"/>
        <dbReference type="ChEBI" id="CHEBI:78521"/>
        <dbReference type="ChEBI" id="CHEBI:456216"/>
    </reaction>
</comment>
<dbReference type="InterPro" id="IPR003837">
    <property type="entry name" value="GatC"/>
</dbReference>
<dbReference type="Proteomes" id="UP000009881">
    <property type="component" value="Unassembled WGS sequence"/>
</dbReference>
<evidence type="ECO:0000313" key="2">
    <source>
        <dbReference type="EMBL" id="EKV32676.1"/>
    </source>
</evidence>
<dbReference type="AlphaFoldDB" id="K9HX02"/>
<keyword evidence="1" id="KW-0547">Nucleotide-binding</keyword>
<dbReference type="GO" id="GO:0050567">
    <property type="term" value="F:glutaminyl-tRNA synthase (glutamine-hydrolyzing) activity"/>
    <property type="evidence" value="ECO:0007669"/>
    <property type="project" value="UniProtKB-UniRule"/>
</dbReference>
<accession>K9HX02</accession>
<sequence length="95" mass="10277">MSLDNTTVRNIAFLARIDVPEAELPGLADELSAILGFVEQLGEVDTKGVEPMTSVTEMALRWREDAITDGGQQDKVLANAPDAVEGYFTVPKVVE</sequence>
<dbReference type="InterPro" id="IPR036113">
    <property type="entry name" value="Asp/Glu-ADT_sf_sub_c"/>
</dbReference>
<dbReference type="GO" id="GO:0006412">
    <property type="term" value="P:translation"/>
    <property type="evidence" value="ECO:0007669"/>
    <property type="project" value="UniProtKB-UniRule"/>
</dbReference>
<dbReference type="EC" id="6.3.5.-" evidence="1"/>
<keyword evidence="1" id="KW-0067">ATP-binding</keyword>
<dbReference type="PANTHER" id="PTHR15004:SF0">
    <property type="entry name" value="GLUTAMYL-TRNA(GLN) AMIDOTRANSFERASE SUBUNIT C, MITOCHONDRIAL"/>
    <property type="match status" value="1"/>
</dbReference>
<name>K9HX02_9PROT</name>
<dbReference type="HAMAP" id="MF_00122">
    <property type="entry name" value="GatC"/>
    <property type="match status" value="1"/>
</dbReference>
<comment type="function">
    <text evidence="1">Allows the formation of correctly charged Asn-tRNA(Asn) or Gln-tRNA(Gln) through the transamidation of misacylated Asp-tRNA(Asn) or Glu-tRNA(Gln) in organisms which lack either or both of asparaginyl-tRNA or glutaminyl-tRNA synthetases. The reaction takes place in the presence of glutamine and ATP through an activated phospho-Asp-tRNA(Asn) or phospho-Glu-tRNA(Gln).</text>
</comment>
<reference evidence="2 3" key="1">
    <citation type="journal article" date="2013" name="Genome Announc.">
        <title>Draft Genome Sequence of an Alphaproteobacterium, Caenispirillum salinarum AK4(T), Isolated from a Solar Saltern.</title>
        <authorList>
            <person name="Khatri I."/>
            <person name="Singh A."/>
            <person name="Korpole S."/>
            <person name="Pinnaka A.K."/>
            <person name="Subramanian S."/>
        </authorList>
    </citation>
    <scope>NUCLEOTIDE SEQUENCE [LARGE SCALE GENOMIC DNA]</scope>
    <source>
        <strain evidence="2 3">AK4</strain>
    </source>
</reference>
<dbReference type="Gene3D" id="1.10.20.60">
    <property type="entry name" value="Glu-tRNAGln amidotransferase C subunit, N-terminal domain"/>
    <property type="match status" value="1"/>
</dbReference>
<keyword evidence="1" id="KW-0436">Ligase</keyword>
<dbReference type="GO" id="GO:0016740">
    <property type="term" value="F:transferase activity"/>
    <property type="evidence" value="ECO:0007669"/>
    <property type="project" value="UniProtKB-KW"/>
</dbReference>
<dbReference type="PATRIC" id="fig|1238182.3.peg.51"/>
<comment type="caution">
    <text evidence="2">The sequence shown here is derived from an EMBL/GenBank/DDBJ whole genome shotgun (WGS) entry which is preliminary data.</text>
</comment>
<proteinExistence type="inferred from homology"/>
<evidence type="ECO:0000256" key="1">
    <source>
        <dbReference type="HAMAP-Rule" id="MF_00122"/>
    </source>
</evidence>
<dbReference type="GO" id="GO:0006450">
    <property type="term" value="P:regulation of translational fidelity"/>
    <property type="evidence" value="ECO:0007669"/>
    <property type="project" value="InterPro"/>
</dbReference>
<dbReference type="GO" id="GO:0070681">
    <property type="term" value="P:glutaminyl-tRNAGln biosynthesis via transamidation"/>
    <property type="evidence" value="ECO:0007669"/>
    <property type="project" value="TreeGrafter"/>
</dbReference>
<evidence type="ECO:0000313" key="3">
    <source>
        <dbReference type="Proteomes" id="UP000009881"/>
    </source>
</evidence>
<dbReference type="GO" id="GO:0005524">
    <property type="term" value="F:ATP binding"/>
    <property type="evidence" value="ECO:0007669"/>
    <property type="project" value="UniProtKB-KW"/>
</dbReference>
<dbReference type="RefSeq" id="WP_009538503.1">
    <property type="nucleotide sequence ID" value="NZ_ANHY01000002.1"/>
</dbReference>
<gene>
    <name evidence="1" type="primary">gatC</name>
    <name evidence="2" type="ORF">C882_1513</name>
</gene>
<dbReference type="STRING" id="1238182.C882_1513"/>
<dbReference type="Pfam" id="PF02686">
    <property type="entry name" value="GatC"/>
    <property type="match status" value="1"/>
</dbReference>
<comment type="catalytic activity">
    <reaction evidence="1">
        <text>L-aspartyl-tRNA(Asn) + L-glutamine + ATP + H2O = L-asparaginyl-tRNA(Asn) + L-glutamate + ADP + phosphate + 2 H(+)</text>
        <dbReference type="Rhea" id="RHEA:14513"/>
        <dbReference type="Rhea" id="RHEA-COMP:9674"/>
        <dbReference type="Rhea" id="RHEA-COMP:9677"/>
        <dbReference type="ChEBI" id="CHEBI:15377"/>
        <dbReference type="ChEBI" id="CHEBI:15378"/>
        <dbReference type="ChEBI" id="CHEBI:29985"/>
        <dbReference type="ChEBI" id="CHEBI:30616"/>
        <dbReference type="ChEBI" id="CHEBI:43474"/>
        <dbReference type="ChEBI" id="CHEBI:58359"/>
        <dbReference type="ChEBI" id="CHEBI:78515"/>
        <dbReference type="ChEBI" id="CHEBI:78516"/>
        <dbReference type="ChEBI" id="CHEBI:456216"/>
    </reaction>
</comment>
<keyword evidence="1" id="KW-0648">Protein biosynthesis</keyword>